<dbReference type="InterPro" id="IPR001790">
    <property type="entry name" value="Ribosomal_uL10"/>
</dbReference>
<reference evidence="8" key="1">
    <citation type="submission" date="2022-07" db="EMBL/GenBank/DDBJ databases">
        <title>Draft genome sequence of Zalerion maritima ATCC 34329, a (micro)plastics degrading marine fungus.</title>
        <authorList>
            <person name="Paco A."/>
            <person name="Goncalves M.F.M."/>
            <person name="Rocha-Santos T.A.P."/>
            <person name="Alves A."/>
        </authorList>
    </citation>
    <scope>NUCLEOTIDE SEQUENCE</scope>
    <source>
        <strain evidence="8">ATCC 34329</strain>
    </source>
</reference>
<evidence type="ECO:0000256" key="3">
    <source>
        <dbReference type="ARBA" id="ARBA00011117"/>
    </source>
</evidence>
<dbReference type="Pfam" id="PF17777">
    <property type="entry name" value="RL10P_insert"/>
    <property type="match status" value="1"/>
</dbReference>
<dbReference type="InterPro" id="IPR043164">
    <property type="entry name" value="Ribosomal_uL10-like_insert_sf"/>
</dbReference>
<comment type="caution">
    <text evidence="8">The sequence shown here is derived from an EMBL/GenBank/DDBJ whole genome shotgun (WGS) entry which is preliminary data.</text>
</comment>
<keyword evidence="8" id="KW-0687">Ribonucleoprotein</keyword>
<evidence type="ECO:0000256" key="2">
    <source>
        <dbReference type="ARBA" id="ARBA00008889"/>
    </source>
</evidence>
<dbReference type="InterPro" id="IPR040637">
    <property type="entry name" value="Ribosomal_uL10-like_insert"/>
</dbReference>
<dbReference type="InterPro" id="IPR051742">
    <property type="entry name" value="Ribosome_Assembly_uL10"/>
</dbReference>
<evidence type="ECO:0000259" key="7">
    <source>
        <dbReference type="Pfam" id="PF17777"/>
    </source>
</evidence>
<dbReference type="AlphaFoldDB" id="A0AAD5RV57"/>
<dbReference type="PANTHER" id="PTHR45841:SF1">
    <property type="entry name" value="MRNA TURNOVER PROTEIN 4 HOMOLOG"/>
    <property type="match status" value="1"/>
</dbReference>
<keyword evidence="4 6" id="KW-0963">Cytoplasm</keyword>
<organism evidence="8 9">
    <name type="scientific">Zalerion maritima</name>
    <dbReference type="NCBI Taxonomy" id="339359"/>
    <lineage>
        <taxon>Eukaryota</taxon>
        <taxon>Fungi</taxon>
        <taxon>Dikarya</taxon>
        <taxon>Ascomycota</taxon>
        <taxon>Pezizomycotina</taxon>
        <taxon>Sordariomycetes</taxon>
        <taxon>Lulworthiomycetidae</taxon>
        <taxon>Lulworthiales</taxon>
        <taxon>Lulworthiaceae</taxon>
        <taxon>Zalerion</taxon>
    </lineage>
</organism>
<evidence type="ECO:0000313" key="9">
    <source>
        <dbReference type="Proteomes" id="UP001201980"/>
    </source>
</evidence>
<evidence type="ECO:0000256" key="6">
    <source>
        <dbReference type="RuleBase" id="RU364039"/>
    </source>
</evidence>
<evidence type="ECO:0000256" key="1">
    <source>
        <dbReference type="ARBA" id="ARBA00004046"/>
    </source>
</evidence>
<keyword evidence="5 6" id="KW-0539">Nucleus</keyword>
<accession>A0AAD5RV57</accession>
<dbReference type="InterPro" id="IPR033867">
    <property type="entry name" value="Mrt4"/>
</dbReference>
<dbReference type="Gene3D" id="3.90.105.20">
    <property type="match status" value="1"/>
</dbReference>
<dbReference type="GO" id="GO:0003723">
    <property type="term" value="F:RNA binding"/>
    <property type="evidence" value="ECO:0007669"/>
    <property type="project" value="TreeGrafter"/>
</dbReference>
<dbReference type="Gene3D" id="3.30.70.1730">
    <property type="match status" value="1"/>
</dbReference>
<dbReference type="SUPFAM" id="SSF160369">
    <property type="entry name" value="Ribosomal protein L10-like"/>
    <property type="match status" value="1"/>
</dbReference>
<comment type="function">
    <text evidence="1 6">Component of the ribosome assembly machinery. Nuclear paralog of the ribosomal protein P0, it binds pre-60S subunits at an early stage of assembly in the nucleolus, and is replaced by P0 in cytoplasmic pre-60S subunits and mature 80S ribosomes.</text>
</comment>
<dbReference type="GO" id="GO:0000027">
    <property type="term" value="P:ribosomal large subunit assembly"/>
    <property type="evidence" value="ECO:0007669"/>
    <property type="project" value="InterPro"/>
</dbReference>
<dbReference type="InterPro" id="IPR043141">
    <property type="entry name" value="Ribosomal_uL10-like_sf"/>
</dbReference>
<dbReference type="FunFam" id="3.90.105.20:FF:000003">
    <property type="entry name" value="Ribosome assembly factor mrt4"/>
    <property type="match status" value="1"/>
</dbReference>
<comment type="subcellular location">
    <subcellularLocation>
        <location evidence="6">Cytoplasm</location>
    </subcellularLocation>
    <subcellularLocation>
        <location evidence="6">Nucleus</location>
        <location evidence="6">Nucleolus</location>
    </subcellularLocation>
</comment>
<dbReference type="GO" id="GO:0005737">
    <property type="term" value="C:cytoplasm"/>
    <property type="evidence" value="ECO:0007669"/>
    <property type="project" value="UniProtKB-SubCell"/>
</dbReference>
<dbReference type="GO" id="GO:0006364">
    <property type="term" value="P:rRNA processing"/>
    <property type="evidence" value="ECO:0007669"/>
    <property type="project" value="TreeGrafter"/>
</dbReference>
<dbReference type="GO" id="GO:0000956">
    <property type="term" value="P:nuclear-transcribed mRNA catabolic process"/>
    <property type="evidence" value="ECO:0007669"/>
    <property type="project" value="TreeGrafter"/>
</dbReference>
<dbReference type="GO" id="GO:0005840">
    <property type="term" value="C:ribosome"/>
    <property type="evidence" value="ECO:0007669"/>
    <property type="project" value="UniProtKB-KW"/>
</dbReference>
<gene>
    <name evidence="8" type="ORF">MKZ38_009506</name>
</gene>
<protein>
    <recommendedName>
        <fullName evidence="6">Ribosome assembly factor mrt4</fullName>
    </recommendedName>
</protein>
<dbReference type="Pfam" id="PF00466">
    <property type="entry name" value="Ribosomal_L10"/>
    <property type="match status" value="1"/>
</dbReference>
<dbReference type="Proteomes" id="UP001201980">
    <property type="component" value="Unassembled WGS sequence"/>
</dbReference>
<dbReference type="GO" id="GO:0030687">
    <property type="term" value="C:preribosome, large subunit precursor"/>
    <property type="evidence" value="ECO:0007669"/>
    <property type="project" value="TreeGrafter"/>
</dbReference>
<keyword evidence="8" id="KW-0689">Ribosomal protein</keyword>
<evidence type="ECO:0000313" key="8">
    <source>
        <dbReference type="EMBL" id="KAJ2903667.1"/>
    </source>
</evidence>
<dbReference type="GO" id="GO:0005730">
    <property type="term" value="C:nucleolus"/>
    <property type="evidence" value="ECO:0007669"/>
    <property type="project" value="UniProtKB-SubCell"/>
</dbReference>
<evidence type="ECO:0000256" key="4">
    <source>
        <dbReference type="ARBA" id="ARBA00022490"/>
    </source>
</evidence>
<dbReference type="PANTHER" id="PTHR45841">
    <property type="entry name" value="MRNA TURNOVER PROTEIN 4 MRTO4"/>
    <property type="match status" value="1"/>
</dbReference>
<feature type="domain" description="Large ribosomal subunit protein uL10-like insertion" evidence="7">
    <location>
        <begin position="137"/>
        <end position="227"/>
    </location>
</feature>
<keyword evidence="9" id="KW-1185">Reference proteome</keyword>
<proteinExistence type="inferred from homology"/>
<dbReference type="CDD" id="cd05796">
    <property type="entry name" value="Ribosomal_P0_like"/>
    <property type="match status" value="1"/>
</dbReference>
<dbReference type="EMBL" id="JAKWBI020000075">
    <property type="protein sequence ID" value="KAJ2903667.1"/>
    <property type="molecule type" value="Genomic_DNA"/>
</dbReference>
<comment type="subunit">
    <text evidence="3 6">Associates with the pre-60S ribosomal particle.</text>
</comment>
<evidence type="ECO:0000256" key="5">
    <source>
        <dbReference type="ARBA" id="ARBA00023242"/>
    </source>
</evidence>
<comment type="similarity">
    <text evidence="2 6">Belongs to the universal ribosomal protein uL10 family.</text>
</comment>
<sequence>MPKSKRAKVVPMTQVNRKTREDKDKLFQKIRDCAGGYQHIFVVSVENMRNSHLQEVRKELGDCRQLTIAPNPPNNSLFLGKTKLTLRALGANPSASFLPNLHLLSPHVSGPVGLLFANRPPSSILAYFSALRPLDFARAGTVAPRRFHIPPGLVSAAGGEVPPEHDLPLSHTLEPELRKLHVPVRMARGRVVLGGDEAGEGSSGYTVCEEGDVLDSRQTRLLKLFGVCLSEFRVHVRAYWSAATEEVTVVEPAGQADEEMAVEEQQEE</sequence>
<keyword evidence="6" id="KW-0690">Ribosome biogenesis</keyword>
<name>A0AAD5RV57_9PEZI</name>